<accession>A0A0F7TPD4</accession>
<protein>
    <recommendedName>
        <fullName evidence="4">AA1-like domain-containing protein</fullName>
    </recommendedName>
</protein>
<gene>
    <name evidence="2" type="ORF">PMG11_07265</name>
</gene>
<dbReference type="OrthoDB" id="4303386at2759"/>
<dbReference type="Proteomes" id="UP000042958">
    <property type="component" value="Unassembled WGS sequence"/>
</dbReference>
<dbReference type="EMBL" id="CDHK01000006">
    <property type="protein sequence ID" value="CEJ58613.1"/>
    <property type="molecule type" value="Genomic_DNA"/>
</dbReference>
<evidence type="ECO:0008006" key="4">
    <source>
        <dbReference type="Google" id="ProtNLM"/>
    </source>
</evidence>
<evidence type="ECO:0000256" key="1">
    <source>
        <dbReference type="SAM" id="SignalP"/>
    </source>
</evidence>
<keyword evidence="3" id="KW-1185">Reference proteome</keyword>
<keyword evidence="1" id="KW-0732">Signal</keyword>
<feature type="chain" id="PRO_5002522658" description="AA1-like domain-containing protein" evidence="1">
    <location>
        <begin position="20"/>
        <end position="148"/>
    </location>
</feature>
<dbReference type="AlphaFoldDB" id="A0A0F7TPD4"/>
<proteinExistence type="predicted"/>
<evidence type="ECO:0000313" key="2">
    <source>
        <dbReference type="EMBL" id="CEJ58613.1"/>
    </source>
</evidence>
<sequence length="148" mass="16292">MKMPTLISSLIALASISLAGPVKRAESVHIRNFQVQHAIDGTGSLQFTLHSTVTGLFDDCTLSWSTANAIQPGLAMNKCLNNSYEFGFRYGIGNIENFLLVIQQVNGTQRGYEVISAYATNPTWVCTESPAQGVRERCEWMGILDIDF</sequence>
<name>A0A0F7TPD4_PENBI</name>
<organism evidence="2 3">
    <name type="scientific">Penicillium brasilianum</name>
    <dbReference type="NCBI Taxonomy" id="104259"/>
    <lineage>
        <taxon>Eukaryota</taxon>
        <taxon>Fungi</taxon>
        <taxon>Dikarya</taxon>
        <taxon>Ascomycota</taxon>
        <taxon>Pezizomycotina</taxon>
        <taxon>Eurotiomycetes</taxon>
        <taxon>Eurotiomycetidae</taxon>
        <taxon>Eurotiales</taxon>
        <taxon>Aspergillaceae</taxon>
        <taxon>Penicillium</taxon>
    </lineage>
</organism>
<feature type="signal peptide" evidence="1">
    <location>
        <begin position="1"/>
        <end position="19"/>
    </location>
</feature>
<evidence type="ECO:0000313" key="3">
    <source>
        <dbReference type="Proteomes" id="UP000042958"/>
    </source>
</evidence>
<reference evidence="3" key="1">
    <citation type="journal article" date="2015" name="Genome Announc.">
        <title>Draft genome sequence of the fungus Penicillium brasilianum MG11.</title>
        <authorList>
            <person name="Horn F."/>
            <person name="Linde J."/>
            <person name="Mattern D.J."/>
            <person name="Walther G."/>
            <person name="Guthke R."/>
            <person name="Brakhage A.A."/>
            <person name="Valiante V."/>
        </authorList>
    </citation>
    <scope>NUCLEOTIDE SEQUENCE [LARGE SCALE GENOMIC DNA]</scope>
    <source>
        <strain evidence="3">MG11</strain>
    </source>
</reference>